<dbReference type="EMBL" id="CAJNOK010003048">
    <property type="protein sequence ID" value="CAF0885781.1"/>
    <property type="molecule type" value="Genomic_DNA"/>
</dbReference>
<evidence type="ECO:0000313" key="3">
    <source>
        <dbReference type="Proteomes" id="UP000682733"/>
    </source>
</evidence>
<dbReference type="EMBL" id="CAJOBA010003049">
    <property type="protein sequence ID" value="CAF3668760.1"/>
    <property type="molecule type" value="Genomic_DNA"/>
</dbReference>
<comment type="caution">
    <text evidence="2">The sequence shown here is derived from an EMBL/GenBank/DDBJ whole genome shotgun (WGS) entry which is preliminary data.</text>
</comment>
<dbReference type="Proteomes" id="UP000677228">
    <property type="component" value="Unassembled WGS sequence"/>
</dbReference>
<dbReference type="Proteomes" id="UP000682733">
    <property type="component" value="Unassembled WGS sequence"/>
</dbReference>
<dbReference type="AlphaFoldDB" id="A0A8S2HQ92"/>
<sequence length="106" mass="12214">MKAEGTSLTLINTDLIPGDTRSIDGRPILIDWDQAAYGSFYVDLPNYFSVETALCYRDALAELGLDILPAVFMDHFHEVRRYMGLRYLEVGLQAWRYSSPRKKHEQ</sequence>
<proteinExistence type="predicted"/>
<dbReference type="SUPFAM" id="SSF56112">
    <property type="entry name" value="Protein kinase-like (PK-like)"/>
    <property type="match status" value="1"/>
</dbReference>
<reference evidence="2" key="1">
    <citation type="submission" date="2021-02" db="EMBL/GenBank/DDBJ databases">
        <authorList>
            <person name="Nowell W R."/>
        </authorList>
    </citation>
    <scope>NUCLEOTIDE SEQUENCE</scope>
</reference>
<protein>
    <submittedName>
        <fullName evidence="2">Uncharacterized protein</fullName>
    </submittedName>
</protein>
<accession>A0A8S2HQ92</accession>
<dbReference type="InterPro" id="IPR011009">
    <property type="entry name" value="Kinase-like_dom_sf"/>
</dbReference>
<evidence type="ECO:0000313" key="1">
    <source>
        <dbReference type="EMBL" id="CAF0885781.1"/>
    </source>
</evidence>
<organism evidence="2 3">
    <name type="scientific">Didymodactylos carnosus</name>
    <dbReference type="NCBI Taxonomy" id="1234261"/>
    <lineage>
        <taxon>Eukaryota</taxon>
        <taxon>Metazoa</taxon>
        <taxon>Spiralia</taxon>
        <taxon>Gnathifera</taxon>
        <taxon>Rotifera</taxon>
        <taxon>Eurotatoria</taxon>
        <taxon>Bdelloidea</taxon>
        <taxon>Philodinida</taxon>
        <taxon>Philodinidae</taxon>
        <taxon>Didymodactylos</taxon>
    </lineage>
</organism>
<evidence type="ECO:0000313" key="2">
    <source>
        <dbReference type="EMBL" id="CAF3668760.1"/>
    </source>
</evidence>
<name>A0A8S2HQ92_9BILA</name>
<gene>
    <name evidence="1" type="ORF">OVA965_LOCUS8862</name>
    <name evidence="2" type="ORF">TMI583_LOCUS8858</name>
</gene>